<reference evidence="1" key="1">
    <citation type="submission" date="2019-11" db="EMBL/GenBank/DDBJ databases">
        <title>New viral taxa with unprecedented genome organizations defined by the characterization of the virome from a collection of ericoid and orchid mycorrhizal fungi.</title>
        <authorList>
            <person name="Sutela S."/>
            <person name="Forgia M."/>
            <person name="Vainio E."/>
            <person name="Chiapello M."/>
            <person name="Daghino S."/>
            <person name="Vallino M."/>
            <person name="Martino E."/>
            <person name="Girlanda M."/>
            <person name="Perotto S."/>
            <person name="Turina M."/>
        </authorList>
    </citation>
    <scope>NUCLEOTIDE SEQUENCE</scope>
    <source>
        <strain evidence="1">MUT4210</strain>
    </source>
</reference>
<evidence type="ECO:0000313" key="1">
    <source>
        <dbReference type="EMBL" id="QNN89173.1"/>
    </source>
</evidence>
<dbReference type="EMBL" id="MN738550">
    <property type="protein sequence ID" value="QNN89173.1"/>
    <property type="molecule type" value="Genomic_RNA"/>
</dbReference>
<accession>A0A7G9U7U2</accession>
<organism evidence="1">
    <name type="scientific">Ceratobasidium endornavirus 1</name>
    <dbReference type="NCBI Taxonomy" id="2768766"/>
    <lineage>
        <taxon>Viruses</taxon>
        <taxon>Riboviria</taxon>
        <taxon>Orthornavirae</taxon>
        <taxon>Kitrinoviricota</taxon>
        <taxon>Alsuviricetes</taxon>
        <taxon>Martellivirales</taxon>
        <taxon>Endornaviridae</taxon>
    </lineage>
</organism>
<protein>
    <submittedName>
        <fullName evidence="1">Uncharacterized protein</fullName>
    </submittedName>
</protein>
<name>A0A7G9U7U2_9VIRU</name>
<sequence>MNVHNSKTILNDDWLEVEIKRMNQATKEEQIDHVKSIIRAMGTTFVTFGDFNVMLPTRSPVITQPKGTILKSLDDLADGVYLTLHQSMRTRQMMLTGGHVHYLTIIDGVWMHDGLWNDQIDKPIKNRETTVAVIKLNPDDIRPKSEVKITDLGAFHMNCFQGVGARLLNDDLRMSFDAIIDANDCYSFFVNNATHVTEAFIEFVQDMHTDESMDAYYSNNFTHQQFIDSKMNTKDVNKNVLSYYFALNLAIKYHSAGRITEPIPAHLQKGMNLVMHEFPYLWPGNYFKFVADNATKRDNDVNIDPHGMSELYSYNGMTWTLRKKMTDKDMRPMYPTVRGHGIASAHDGPNPLSEMLRTHTKSAVKYIEQHGVNNDTLFVYGDKFNNNGISGHNSIIIKSDDDGCSSCNSDGNNFIVKVGYKSLISMARVTIALSLNISGLRVCILNRPSDANEHSLSMHMIEVQPGIIYTANNSNSGWSHGATIFESGTVHYDENTIYSMAGDYGTESLYMGANIVCIDLSNNGKKVQYGPMNNGVNTAWMLGHTATLAGTGLQKIKLLYDHVHMWVPAKLRALDRIVYAAQETNAGNSYNMGVEGIKKASAKIGYAQTRHMFNQLNGMIDVERVNLTGDEKKRSVHHLEYYNKLRHTNASGMHSVDASQHSFDERSIHYQKLIRAELVSIVREWLQWSKPTGVLYITANAQFVTNEHVINLIDGNNDWTLEQARWKTQNERLGKNELRIICPRYKTYLRYLRMALFDNQCDILPYRVCVINGQETNCAERPHVPRQITDGYQYGAQGHNHMDGKYTAAVRYNNMTAVAASLKFEFDKYGNAGHVYGFDTVKGYHLPQVVPDNFSPVEQCRIEEGVGFSGWYNGVIVNSNGTWLMSLKDGVRLSLPVYYPTALLENGFYFRAFEGMGRQSSYIDNYGQNKERYWVRGPHCGIGTQPNSKTRYSINMEASMSRNQVELRTKLIKDYSNRIVERINSMKCNVVYISTLVNSPMGTGIDGAVILNIAEMHTPSFLKGKVGGAVARLMPLFSDEVLNKHVYIKNWDDQNLTVDKMLYERATTTSSGYCWGHKCMEAVIIKPGYRMEHVDNAQLEIVARLAGTYGLDEVVLNMMHGVAFHPISHPHNADEFNANCQTMVMNGIRKRRPGNAIENQ</sequence>
<proteinExistence type="predicted"/>